<name>A0ABV3TRT2_9GAMM</name>
<dbReference type="InterPro" id="IPR019639">
    <property type="entry name" value="DUF2505"/>
</dbReference>
<dbReference type="Pfam" id="PF10698">
    <property type="entry name" value="DUF2505"/>
    <property type="match status" value="1"/>
</dbReference>
<dbReference type="RefSeq" id="WP_368374391.1">
    <property type="nucleotide sequence ID" value="NZ_JBFRYB010000001.1"/>
</dbReference>
<evidence type="ECO:0000313" key="2">
    <source>
        <dbReference type="Proteomes" id="UP001557484"/>
    </source>
</evidence>
<gene>
    <name evidence="1" type="ORF">AB4875_02140</name>
</gene>
<dbReference type="EMBL" id="JBFRYB010000001">
    <property type="protein sequence ID" value="MEX1664267.1"/>
    <property type="molecule type" value="Genomic_DNA"/>
</dbReference>
<accession>A0ABV3TRT2</accession>
<dbReference type="Proteomes" id="UP001557484">
    <property type="component" value="Unassembled WGS sequence"/>
</dbReference>
<comment type="caution">
    <text evidence="1">The sequence shown here is derived from an EMBL/GenBank/DDBJ whole genome shotgun (WGS) entry which is preliminary data.</text>
</comment>
<keyword evidence="2" id="KW-1185">Reference proteome</keyword>
<organism evidence="1 2">
    <name type="scientific">Zhongshania arctica</name>
    <dbReference type="NCBI Taxonomy" id="3238302"/>
    <lineage>
        <taxon>Bacteria</taxon>
        <taxon>Pseudomonadati</taxon>
        <taxon>Pseudomonadota</taxon>
        <taxon>Gammaproteobacteria</taxon>
        <taxon>Cellvibrionales</taxon>
        <taxon>Spongiibacteraceae</taxon>
        <taxon>Zhongshania</taxon>
    </lineage>
</organism>
<protein>
    <submittedName>
        <fullName evidence="1">DUF2505 domain-containing protein</fullName>
    </submittedName>
</protein>
<evidence type="ECO:0000313" key="1">
    <source>
        <dbReference type="EMBL" id="MEX1664267.1"/>
    </source>
</evidence>
<sequence length="163" mass="18238">MKKNIKIMFPATTDTVITMYTDKDYFLNKYKNLGAQNIALLDESFEEGKFSINIKRCLPADVPVPSFAKKFFSGTMTIVQRDTWDASSKTGRLDIEFKGVPVEASCDMKLVDEGAGSALLMGWNINVKVPLIGGKLEKVLMEDMSKKVELDHLESAKLLNAYM</sequence>
<proteinExistence type="predicted"/>
<reference evidence="1 2" key="1">
    <citation type="journal article" date="2011" name="Int. J. Syst. Evol. Microbiol.">
        <title>Zhongshania antarctica gen. nov., sp. nov. and Zhongshania guokunii sp. nov., gammaproteobacteria respectively isolated from coastal attached (fast) ice and surface seawater of the Antarctic.</title>
        <authorList>
            <person name="Li H.J."/>
            <person name="Zhang X.Y."/>
            <person name="Chen C.X."/>
            <person name="Zhang Y.J."/>
            <person name="Gao Z.M."/>
            <person name="Yu Y."/>
            <person name="Chen X.L."/>
            <person name="Chen B."/>
            <person name="Zhang Y.Z."/>
        </authorList>
    </citation>
    <scope>NUCLEOTIDE SEQUENCE [LARGE SCALE GENOMIC DNA]</scope>
    <source>
        <strain evidence="1 2">R06B22</strain>
    </source>
</reference>